<dbReference type="Proteomes" id="UP000282433">
    <property type="component" value="Chromosome"/>
</dbReference>
<evidence type="ECO:0000313" key="2">
    <source>
        <dbReference type="EMBL" id="VEA99145.1"/>
    </source>
</evidence>
<keyword evidence="1" id="KW-0472">Membrane</keyword>
<accession>A0A3S5DGW0</accession>
<gene>
    <name evidence="2" type="ORF">NCTC13635_00336</name>
</gene>
<protein>
    <submittedName>
        <fullName evidence="2">Fucose permease</fullName>
    </submittedName>
</protein>
<keyword evidence="1" id="KW-0812">Transmembrane</keyword>
<dbReference type="AlphaFoldDB" id="A0A3S5DGW0"/>
<feature type="transmembrane region" description="Helical" evidence="1">
    <location>
        <begin position="29"/>
        <end position="45"/>
    </location>
</feature>
<evidence type="ECO:0000256" key="1">
    <source>
        <dbReference type="SAM" id="Phobius"/>
    </source>
</evidence>
<organism evidence="2 3">
    <name type="scientific">Klebsiella pneumoniae</name>
    <dbReference type="NCBI Taxonomy" id="573"/>
    <lineage>
        <taxon>Bacteria</taxon>
        <taxon>Pseudomonadati</taxon>
        <taxon>Pseudomonadota</taxon>
        <taxon>Gammaproteobacteria</taxon>
        <taxon>Enterobacterales</taxon>
        <taxon>Enterobacteriaceae</taxon>
        <taxon>Klebsiella/Raoultella group</taxon>
        <taxon>Klebsiella</taxon>
        <taxon>Klebsiella pneumoniae complex</taxon>
    </lineage>
</organism>
<keyword evidence="1" id="KW-1133">Transmembrane helix</keyword>
<proteinExistence type="predicted"/>
<reference evidence="2 3" key="1">
    <citation type="submission" date="2018-12" db="EMBL/GenBank/DDBJ databases">
        <authorList>
            <consortium name="Pathogen Informatics"/>
        </authorList>
    </citation>
    <scope>NUCLEOTIDE SEQUENCE [LARGE SCALE GENOMIC DNA]</scope>
    <source>
        <strain evidence="2 3">NCTC13635</strain>
    </source>
</reference>
<name>A0A3S5DGW0_KLEPN</name>
<sequence>MSTLITDKVDNAAVQKEKLDTSAYLPHTPWLQFLLVCCLFALWGWRAT</sequence>
<dbReference type="EMBL" id="LR134162">
    <property type="protein sequence ID" value="VEA99145.1"/>
    <property type="molecule type" value="Genomic_DNA"/>
</dbReference>
<evidence type="ECO:0000313" key="3">
    <source>
        <dbReference type="Proteomes" id="UP000282433"/>
    </source>
</evidence>